<name>S4NVR1_9NEOP</name>
<reference evidence="1" key="1">
    <citation type="journal article" date="2013" name="BMC Genomics">
        <title>Unscrambling butterfly oogenesis.</title>
        <authorList>
            <person name="Carter J.M."/>
            <person name="Baker S.C."/>
            <person name="Pink R."/>
            <person name="Carter D.R."/>
            <person name="Collins A."/>
            <person name="Tomlin J."/>
            <person name="Gibbs M."/>
            <person name="Breuker C.J."/>
        </authorList>
    </citation>
    <scope>NUCLEOTIDE SEQUENCE</scope>
    <source>
        <tissue evidence="1">Ovary</tissue>
    </source>
</reference>
<proteinExistence type="predicted"/>
<sequence length="80" mass="8467">LHNILKSTEQVHVTCIQNVNNIRVGVVVAQRTCILNAGCGTLGGARLSIGGRRGGDARVRGARSGRPACWRHPLRVAVAT</sequence>
<feature type="non-terminal residue" evidence="1">
    <location>
        <position position="1"/>
    </location>
</feature>
<reference evidence="1" key="2">
    <citation type="submission" date="2013-05" db="EMBL/GenBank/DDBJ databases">
        <authorList>
            <person name="Carter J.-M."/>
            <person name="Baker S.C."/>
            <person name="Pink R."/>
            <person name="Carter D.R.F."/>
            <person name="Collins A."/>
            <person name="Tomlin J."/>
            <person name="Gibbs M."/>
            <person name="Breuker C.J."/>
        </authorList>
    </citation>
    <scope>NUCLEOTIDE SEQUENCE</scope>
    <source>
        <tissue evidence="1">Ovary</tissue>
    </source>
</reference>
<dbReference type="AlphaFoldDB" id="S4NVR1"/>
<feature type="non-terminal residue" evidence="1">
    <location>
        <position position="80"/>
    </location>
</feature>
<organism evidence="1">
    <name type="scientific">Pararge aegeria</name>
    <name type="common">speckled wood butterfly</name>
    <dbReference type="NCBI Taxonomy" id="116150"/>
    <lineage>
        <taxon>Eukaryota</taxon>
        <taxon>Metazoa</taxon>
        <taxon>Ecdysozoa</taxon>
        <taxon>Arthropoda</taxon>
        <taxon>Hexapoda</taxon>
        <taxon>Insecta</taxon>
        <taxon>Pterygota</taxon>
        <taxon>Neoptera</taxon>
        <taxon>Endopterygota</taxon>
        <taxon>Lepidoptera</taxon>
        <taxon>Glossata</taxon>
        <taxon>Ditrysia</taxon>
        <taxon>Papilionoidea</taxon>
        <taxon>Nymphalidae</taxon>
        <taxon>Satyrinae</taxon>
        <taxon>Satyrini</taxon>
        <taxon>Parargina</taxon>
        <taxon>Pararge</taxon>
    </lineage>
</organism>
<protein>
    <submittedName>
        <fullName evidence="1">Uncharacterized protein</fullName>
    </submittedName>
</protein>
<accession>S4NVR1</accession>
<dbReference type="EMBL" id="GAIX01014855">
    <property type="protein sequence ID" value="JAA77705.1"/>
    <property type="molecule type" value="Transcribed_RNA"/>
</dbReference>
<evidence type="ECO:0000313" key="1">
    <source>
        <dbReference type="EMBL" id="JAA77705.1"/>
    </source>
</evidence>